<proteinExistence type="predicted"/>
<dbReference type="NCBIfam" id="TIGR03083">
    <property type="entry name" value="maleylpyruvate isomerase family mycothiol-dependent enzyme"/>
    <property type="match status" value="1"/>
</dbReference>
<dbReference type="InterPro" id="IPR034660">
    <property type="entry name" value="DinB/YfiT-like"/>
</dbReference>
<feature type="domain" description="Mycothiol-dependent maleylpyruvate isomerase metal-binding" evidence="1">
    <location>
        <begin position="21"/>
        <end position="138"/>
    </location>
</feature>
<dbReference type="Pfam" id="PF11716">
    <property type="entry name" value="MDMPI_N"/>
    <property type="match status" value="1"/>
</dbReference>
<dbReference type="NCBIfam" id="TIGR03086">
    <property type="entry name" value="TIGR03086 family metal-binding protein"/>
    <property type="match status" value="1"/>
</dbReference>
<dbReference type="EMBL" id="BAAAZH010000011">
    <property type="protein sequence ID" value="GAA4115266.1"/>
    <property type="molecule type" value="Genomic_DNA"/>
</dbReference>
<accession>A0ABP7XID3</accession>
<dbReference type="InterPro" id="IPR024344">
    <property type="entry name" value="MDMPI_metal-binding"/>
</dbReference>
<protein>
    <recommendedName>
        <fullName evidence="1">Mycothiol-dependent maleylpyruvate isomerase metal-binding domain-containing protein</fullName>
    </recommendedName>
</protein>
<dbReference type="InterPro" id="IPR017517">
    <property type="entry name" value="Maleyloyr_isom"/>
</dbReference>
<evidence type="ECO:0000259" key="1">
    <source>
        <dbReference type="Pfam" id="PF11716"/>
    </source>
</evidence>
<comment type="caution">
    <text evidence="2">The sequence shown here is derived from an EMBL/GenBank/DDBJ whole genome shotgun (WGS) entry which is preliminary data.</text>
</comment>
<dbReference type="SUPFAM" id="SSF109854">
    <property type="entry name" value="DinB/YfiT-like putative metalloenzymes"/>
    <property type="match status" value="1"/>
</dbReference>
<dbReference type="InterPro" id="IPR017520">
    <property type="entry name" value="CHP03086"/>
</dbReference>
<dbReference type="Gene3D" id="1.20.120.450">
    <property type="entry name" value="dinb family like domain"/>
    <property type="match status" value="1"/>
</dbReference>
<organism evidence="2 3">
    <name type="scientific">Nocardioides fonticola</name>
    <dbReference type="NCBI Taxonomy" id="450363"/>
    <lineage>
        <taxon>Bacteria</taxon>
        <taxon>Bacillati</taxon>
        <taxon>Actinomycetota</taxon>
        <taxon>Actinomycetes</taxon>
        <taxon>Propionibacteriales</taxon>
        <taxon>Nocardioidaceae</taxon>
        <taxon>Nocardioides</taxon>
    </lineage>
</organism>
<reference evidence="3" key="1">
    <citation type="journal article" date="2019" name="Int. J. Syst. Evol. Microbiol.">
        <title>The Global Catalogue of Microorganisms (GCM) 10K type strain sequencing project: providing services to taxonomists for standard genome sequencing and annotation.</title>
        <authorList>
            <consortium name="The Broad Institute Genomics Platform"/>
            <consortium name="The Broad Institute Genome Sequencing Center for Infectious Disease"/>
            <person name="Wu L."/>
            <person name="Ma J."/>
        </authorList>
    </citation>
    <scope>NUCLEOTIDE SEQUENCE [LARGE SCALE GENOMIC DNA]</scope>
    <source>
        <strain evidence="3">JCM 16703</strain>
    </source>
</reference>
<dbReference type="Proteomes" id="UP001501495">
    <property type="component" value="Unassembled WGS sequence"/>
</dbReference>
<gene>
    <name evidence="2" type="ORF">GCM10022215_13970</name>
</gene>
<keyword evidence="3" id="KW-1185">Reference proteome</keyword>
<sequence length="201" mass="21307">MTTETSTATRPLPDLRPALLHAVHRAEALVDLAAGADLDAATPCEDYDLRTLLGHLLTVVDRVRVVTGGGHFAEVPQVTEVADEEIVTAWRTAVAALESALPSVDLTRLVTAPFGEVPAGAAIGSYVGEVAVHTWDLAATLDRRDLLDQHLAASVLPSALDRLPAAGRDQIPFGDVVPVADDAAPYDRLVAWFGRRPGWPA</sequence>
<name>A0ABP7XID3_9ACTN</name>
<evidence type="ECO:0000313" key="2">
    <source>
        <dbReference type="EMBL" id="GAA4115266.1"/>
    </source>
</evidence>
<evidence type="ECO:0000313" key="3">
    <source>
        <dbReference type="Proteomes" id="UP001501495"/>
    </source>
</evidence>
<dbReference type="RefSeq" id="WP_344732573.1">
    <property type="nucleotide sequence ID" value="NZ_BAAAZH010000011.1"/>
</dbReference>